<reference evidence="1" key="1">
    <citation type="submission" date="2018-07" db="EMBL/GenBank/DDBJ databases">
        <authorList>
            <consortium name="GenomeTrakr network: Whole genome sequencing for foodborne pathogen traceback"/>
        </authorList>
    </citation>
    <scope>NUCLEOTIDE SEQUENCE</scope>
    <source>
        <strain evidence="1">CFSAN065048</strain>
    </source>
</reference>
<accession>A0A5V1AD94</accession>
<dbReference type="EMBL" id="AAGXGX010000027">
    <property type="protein sequence ID" value="EBS9878378.1"/>
    <property type="molecule type" value="Genomic_DNA"/>
</dbReference>
<evidence type="ECO:0000313" key="1">
    <source>
        <dbReference type="EMBL" id="EBS9878378.1"/>
    </source>
</evidence>
<dbReference type="AlphaFoldDB" id="A0A5V1AD94"/>
<organism evidence="1">
    <name type="scientific">Salmonella enterica</name>
    <name type="common">Salmonella choleraesuis</name>
    <dbReference type="NCBI Taxonomy" id="28901"/>
    <lineage>
        <taxon>Bacteria</taxon>
        <taxon>Pseudomonadati</taxon>
        <taxon>Pseudomonadota</taxon>
        <taxon>Gammaproteobacteria</taxon>
        <taxon>Enterobacterales</taxon>
        <taxon>Enterobacteriaceae</taxon>
        <taxon>Salmonella</taxon>
    </lineage>
</organism>
<name>A0A5V1AD94_SALER</name>
<sequence>MLKTIEYLIVIGINYHKIVFDRFKRYDERQKELNPINWLGGGFERFYQSGVGTESFSFLYRTLLRGMAWTDIQRFVGALLLAVLRGCFLSLTEGSISCVKFYWLLVSLFC</sequence>
<protein>
    <submittedName>
        <fullName evidence="1">Uncharacterized protein</fullName>
    </submittedName>
</protein>
<proteinExistence type="predicted"/>
<gene>
    <name evidence="1" type="ORF">CEJ02_22405</name>
</gene>
<comment type="caution">
    <text evidence="1">The sequence shown here is derived from an EMBL/GenBank/DDBJ whole genome shotgun (WGS) entry which is preliminary data.</text>
</comment>